<evidence type="ECO:0000259" key="1">
    <source>
        <dbReference type="Pfam" id="PF00534"/>
    </source>
</evidence>
<feature type="domain" description="Glycosyltransferase subfamily 4-like N-terminal" evidence="2">
    <location>
        <begin position="59"/>
        <end position="227"/>
    </location>
</feature>
<feature type="domain" description="Glycosyl transferase family 1" evidence="1">
    <location>
        <begin position="235"/>
        <end position="397"/>
    </location>
</feature>
<dbReference type="InterPro" id="IPR001296">
    <property type="entry name" value="Glyco_trans_1"/>
</dbReference>
<evidence type="ECO:0000313" key="3">
    <source>
        <dbReference type="EMBL" id="SCC71273.1"/>
    </source>
</evidence>
<dbReference type="InterPro" id="IPR050194">
    <property type="entry name" value="Glycosyltransferase_grp1"/>
</dbReference>
<organism evidence="3 4">
    <name type="scientific">Acinetobacter albensis</name>
    <dbReference type="NCBI Taxonomy" id="1673609"/>
    <lineage>
        <taxon>Bacteria</taxon>
        <taxon>Pseudomonadati</taxon>
        <taxon>Pseudomonadota</taxon>
        <taxon>Gammaproteobacteria</taxon>
        <taxon>Moraxellales</taxon>
        <taxon>Moraxellaceae</taxon>
        <taxon>Acinetobacter</taxon>
    </lineage>
</organism>
<reference evidence="3 4" key="1">
    <citation type="submission" date="2016-08" db="EMBL/GenBank/DDBJ databases">
        <authorList>
            <person name="Seilhamer J.J."/>
        </authorList>
    </citation>
    <scope>NUCLEOTIDE SEQUENCE [LARGE SCALE GENOMIC DNA]</scope>
    <source>
        <strain evidence="3 4">ANC 4874</strain>
    </source>
</reference>
<proteinExistence type="predicted"/>
<dbReference type="PANTHER" id="PTHR45947">
    <property type="entry name" value="SULFOQUINOVOSYL TRANSFERASE SQD2"/>
    <property type="match status" value="1"/>
</dbReference>
<evidence type="ECO:0000313" key="4">
    <source>
        <dbReference type="Proteomes" id="UP000243661"/>
    </source>
</evidence>
<dbReference type="InterPro" id="IPR028098">
    <property type="entry name" value="Glyco_trans_4-like_N"/>
</dbReference>
<dbReference type="AlphaFoldDB" id="A0A1C4GTW2"/>
<dbReference type="PANTHER" id="PTHR45947:SF3">
    <property type="entry name" value="SULFOQUINOVOSYL TRANSFERASE SQD2"/>
    <property type="match status" value="1"/>
</dbReference>
<dbReference type="EMBL" id="FMBK01000003">
    <property type="protein sequence ID" value="SCC71273.1"/>
    <property type="molecule type" value="Genomic_DNA"/>
</dbReference>
<name>A0A1C4GTW2_9GAMM</name>
<dbReference type="SUPFAM" id="SSF53756">
    <property type="entry name" value="UDP-Glycosyltransferase/glycogen phosphorylase"/>
    <property type="match status" value="1"/>
</dbReference>
<accession>A0A1C4GTW2</accession>
<dbReference type="Proteomes" id="UP000243661">
    <property type="component" value="Unassembled WGS sequence"/>
</dbReference>
<protein>
    <submittedName>
        <fullName evidence="3">Uncharacterized protein</fullName>
    </submittedName>
</protein>
<gene>
    <name evidence="3" type="ORF">GA0116959_103123</name>
</gene>
<dbReference type="Pfam" id="PF13439">
    <property type="entry name" value="Glyco_transf_4"/>
    <property type="match status" value="1"/>
</dbReference>
<dbReference type="Pfam" id="PF00534">
    <property type="entry name" value="Glycos_transf_1"/>
    <property type="match status" value="1"/>
</dbReference>
<dbReference type="OrthoDB" id="9802525at2"/>
<sequence length="427" mass="48208">MTTLYATSLLKQQDFPESFQFYFKQKKQEHAADHLQDLKDLVRPRLKIAIVTETWPPEINGVALSLLQLCKGLQKQGHKILLIRPEQKHKCHEFSPNRECLVKAQSIPKYPSLQFGWPQFLKVSQALEKFSPDVVHIVTEGPLGLAVLQAANSKKIPVSSGFHSPFQEFSRSFDLAFMVKPIQRYLRWFHNNTQMTCIPSKDTEVILRQLGVSCPLVIVGRGVDIEQFSPDHYSQNLRQQWGVNSDTKVLLYVGRLSPEKEIDVLINAYIAMRRINKTNIKLVIVGDGPERIHLEMIAQGQDVIFTGTLTGLKLAQAYASANIFVFASQVETFGNVVLEAMASGLPIIAYNYACAHLHVKQGETGWLSPLGNISGLIQSMYQLPDNGQLKQMGIQARKNVQHVGWQYPVHQFEQALYGVAMEMHMTS</sequence>
<evidence type="ECO:0000259" key="2">
    <source>
        <dbReference type="Pfam" id="PF13439"/>
    </source>
</evidence>
<dbReference type="GO" id="GO:0016757">
    <property type="term" value="F:glycosyltransferase activity"/>
    <property type="evidence" value="ECO:0007669"/>
    <property type="project" value="InterPro"/>
</dbReference>
<dbReference type="CDD" id="cd03814">
    <property type="entry name" value="GT4-like"/>
    <property type="match status" value="1"/>
</dbReference>
<dbReference type="RefSeq" id="WP_092718307.1">
    <property type="nucleotide sequence ID" value="NZ_FMBK01000003.1"/>
</dbReference>
<dbReference type="Gene3D" id="3.40.50.2000">
    <property type="entry name" value="Glycogen Phosphorylase B"/>
    <property type="match status" value="2"/>
</dbReference>